<evidence type="ECO:0000256" key="2">
    <source>
        <dbReference type="ARBA" id="ARBA00004286"/>
    </source>
</evidence>
<dbReference type="GO" id="GO:0000724">
    <property type="term" value="P:double-strand break repair via homologous recombination"/>
    <property type="evidence" value="ECO:0007669"/>
    <property type="project" value="TreeGrafter"/>
</dbReference>
<dbReference type="InterPro" id="IPR000253">
    <property type="entry name" value="FHA_dom"/>
</dbReference>
<name>A0A1Y2DFP0_9PEZI</name>
<evidence type="ECO:0000313" key="10">
    <source>
        <dbReference type="EMBL" id="ORY57914.1"/>
    </source>
</evidence>
<evidence type="ECO:0000256" key="1">
    <source>
        <dbReference type="ARBA" id="ARBA00004123"/>
    </source>
</evidence>
<protein>
    <recommendedName>
        <fullName evidence="9">FHA domain-containing protein</fullName>
    </recommendedName>
</protein>
<dbReference type="Pfam" id="PF00498">
    <property type="entry name" value="FHA"/>
    <property type="match status" value="1"/>
</dbReference>
<sequence length="792" mass="88040">MWILENEGEAIDGKRLWLRPGKRYLFGRTVAEPGMLAIKGEKANTVSRKHVIIQVDPVCEGEGQNPRGRSKVTVEDLCSKIGTTVNGKKFKGEKYVITTDENVLQMGSLQAKFRITWFPVVLSYSFTGKELRSNPLTKLRTDLEQLDIKFFTDYMPTTTHVVARKRNTPKGLQALINGRYIVNDRFVEAVVAAATPQQLDGGVEMSLLERDFDSYWPNALEFLPLAGDEPVPRAVEDFSPNPERTRLFEGYTFIFYEQKQFDTLLGPITNGGGKAVFKVAIPGETQIDDFIRFVKEIAGEKGLGEFEDGSEGKGAVVVRFLPINGETLDWFSEFYTAVSLRLDHRLIDQKDFIGAILGNDASVLRRPLEVETQRTSQGGPAALEPHPIEVDENPAREASQPSASRRRIRGVARSRFKGFDVDLDSDNEVSEGVPASAPVPAVNESSQEGGLFVSQNPASAEPEETTRAGRRSQRKRPASPIPEPPDIMEEFAPNAAQVKRRRIERGETPIPRDPTPSVDEGSELSASKSKQTKKSPKVKKEVDILKIARQHREEAEARARREREELATAPEGLDLAEIRRLQIEEPMEIRQAPPQVRGHDKDVADGRWNPAWNGRQNFKKFRQCGAATVARPHLKTLIALEEVKSKGFGIGDDYWLQDTGGQKKKSQNRSQSRGLSSGADASNTQNRSQTAASRRECSSELEANNDGVDDSEDAAFTSGQSRANKAAQSFSTQSLRMQTSQIAQSGRTTKRTAAASPPEQQPAKKARITTIAASDDDDSDDELRFRFRFTKR</sequence>
<comment type="caution">
    <text evidence="10">The sequence shown here is derived from an EMBL/GenBank/DDBJ whole genome shotgun (WGS) entry which is preliminary data.</text>
</comment>
<dbReference type="InterPro" id="IPR040227">
    <property type="entry name" value="Nibrin-rel"/>
</dbReference>
<accession>A0A1Y2DFP0</accession>
<feature type="region of interest" description="Disordered" evidence="8">
    <location>
        <begin position="422"/>
        <end position="545"/>
    </location>
</feature>
<dbReference type="Gene3D" id="2.60.200.20">
    <property type="match status" value="1"/>
</dbReference>
<dbReference type="PANTHER" id="PTHR12162:SF0">
    <property type="entry name" value="NIBRIN"/>
    <property type="match status" value="1"/>
</dbReference>
<evidence type="ECO:0000256" key="3">
    <source>
        <dbReference type="ARBA" id="ARBA00022454"/>
    </source>
</evidence>
<evidence type="ECO:0000259" key="9">
    <source>
        <dbReference type="PROSITE" id="PS50006"/>
    </source>
</evidence>
<keyword evidence="4" id="KW-0227">DNA damage</keyword>
<gene>
    <name evidence="10" type="ORF">BCR38DRAFT_82308</name>
</gene>
<feature type="compositionally biased region" description="Basic residues" evidence="8">
    <location>
        <begin position="468"/>
        <end position="477"/>
    </location>
</feature>
<dbReference type="PROSITE" id="PS50006">
    <property type="entry name" value="FHA_DOMAIN"/>
    <property type="match status" value="1"/>
</dbReference>
<comment type="subcellular location">
    <subcellularLocation>
        <location evidence="2">Chromosome</location>
    </subcellularLocation>
    <subcellularLocation>
        <location evidence="1">Nucleus</location>
    </subcellularLocation>
</comment>
<dbReference type="GO" id="GO:0005694">
    <property type="term" value="C:chromosome"/>
    <property type="evidence" value="ECO:0007669"/>
    <property type="project" value="UniProtKB-SubCell"/>
</dbReference>
<dbReference type="InterPro" id="IPR008984">
    <property type="entry name" value="SMAD_FHA_dom_sf"/>
</dbReference>
<feature type="compositionally biased region" description="Polar residues" evidence="8">
    <location>
        <begin position="668"/>
        <end position="692"/>
    </location>
</feature>
<dbReference type="InterPro" id="IPR043014">
    <property type="entry name" value="Nibrin_BRCT2_sf"/>
</dbReference>
<feature type="compositionally biased region" description="Polar residues" evidence="8">
    <location>
        <begin position="443"/>
        <end position="458"/>
    </location>
</feature>
<evidence type="ECO:0000313" key="11">
    <source>
        <dbReference type="Proteomes" id="UP000193689"/>
    </source>
</evidence>
<keyword evidence="3" id="KW-0158">Chromosome</keyword>
<comment type="similarity">
    <text evidence="7">Belongs to the Nibrin family.</text>
</comment>
<dbReference type="GO" id="GO:0003684">
    <property type="term" value="F:damaged DNA binding"/>
    <property type="evidence" value="ECO:0007669"/>
    <property type="project" value="TreeGrafter"/>
</dbReference>
<dbReference type="GO" id="GO:0030870">
    <property type="term" value="C:Mre11 complex"/>
    <property type="evidence" value="ECO:0007669"/>
    <property type="project" value="InterPro"/>
</dbReference>
<dbReference type="RefSeq" id="XP_040711043.1">
    <property type="nucleotide sequence ID" value="XM_040865677.1"/>
</dbReference>
<dbReference type="PANTHER" id="PTHR12162">
    <property type="entry name" value="NIBRIN-RELATED"/>
    <property type="match status" value="1"/>
</dbReference>
<dbReference type="Gene3D" id="3.40.50.10980">
    <property type="entry name" value="Nibrin, BRCT2 domain"/>
    <property type="match status" value="1"/>
</dbReference>
<dbReference type="GO" id="GO:0007095">
    <property type="term" value="P:mitotic G2 DNA damage checkpoint signaling"/>
    <property type="evidence" value="ECO:0007669"/>
    <property type="project" value="InterPro"/>
</dbReference>
<keyword evidence="11" id="KW-1185">Reference proteome</keyword>
<dbReference type="Gene3D" id="3.40.50.10190">
    <property type="entry name" value="BRCT domain"/>
    <property type="match status" value="1"/>
</dbReference>
<dbReference type="STRING" id="1141098.A0A1Y2DFP0"/>
<feature type="compositionally biased region" description="Polar residues" evidence="8">
    <location>
        <begin position="717"/>
        <end position="747"/>
    </location>
</feature>
<dbReference type="InterPro" id="IPR036420">
    <property type="entry name" value="BRCT_dom_sf"/>
</dbReference>
<evidence type="ECO:0000256" key="8">
    <source>
        <dbReference type="SAM" id="MobiDB-lite"/>
    </source>
</evidence>
<dbReference type="InParanoid" id="A0A1Y2DFP0"/>
<evidence type="ECO:0000256" key="4">
    <source>
        <dbReference type="ARBA" id="ARBA00022763"/>
    </source>
</evidence>
<dbReference type="InterPro" id="IPR032429">
    <property type="entry name" value="Nibrin_BRCT2"/>
</dbReference>
<dbReference type="OrthoDB" id="552194at2759"/>
<dbReference type="AlphaFoldDB" id="A0A1Y2DFP0"/>
<keyword evidence="5" id="KW-0234">DNA repair</keyword>
<evidence type="ECO:0000256" key="5">
    <source>
        <dbReference type="ARBA" id="ARBA00023204"/>
    </source>
</evidence>
<dbReference type="GeneID" id="63781889"/>
<evidence type="ECO:0000256" key="7">
    <source>
        <dbReference type="ARBA" id="ARBA00044757"/>
    </source>
</evidence>
<feature type="region of interest" description="Disordered" evidence="8">
    <location>
        <begin position="585"/>
        <end position="614"/>
    </location>
</feature>
<feature type="region of interest" description="Disordered" evidence="8">
    <location>
        <begin position="651"/>
        <end position="779"/>
    </location>
</feature>
<evidence type="ECO:0000256" key="6">
    <source>
        <dbReference type="ARBA" id="ARBA00023242"/>
    </source>
</evidence>
<dbReference type="SUPFAM" id="SSF52113">
    <property type="entry name" value="BRCT domain"/>
    <property type="match status" value="1"/>
</dbReference>
<feature type="region of interest" description="Disordered" evidence="8">
    <location>
        <begin position="370"/>
        <end position="409"/>
    </location>
</feature>
<organism evidence="10 11">
    <name type="scientific">Pseudomassariella vexata</name>
    <dbReference type="NCBI Taxonomy" id="1141098"/>
    <lineage>
        <taxon>Eukaryota</taxon>
        <taxon>Fungi</taxon>
        <taxon>Dikarya</taxon>
        <taxon>Ascomycota</taxon>
        <taxon>Pezizomycotina</taxon>
        <taxon>Sordariomycetes</taxon>
        <taxon>Xylariomycetidae</taxon>
        <taxon>Amphisphaeriales</taxon>
        <taxon>Pseudomassariaceae</taxon>
        <taxon>Pseudomassariella</taxon>
    </lineage>
</organism>
<keyword evidence="6" id="KW-0539">Nucleus</keyword>
<feature type="compositionally biased region" description="Basic and acidic residues" evidence="8">
    <location>
        <begin position="386"/>
        <end position="395"/>
    </location>
</feature>
<proteinExistence type="inferred from homology"/>
<dbReference type="Pfam" id="PF16508">
    <property type="entry name" value="NIBRIN_BRCT_II"/>
    <property type="match status" value="1"/>
</dbReference>
<reference evidence="10 11" key="1">
    <citation type="submission" date="2016-07" db="EMBL/GenBank/DDBJ databases">
        <title>Pervasive Adenine N6-methylation of Active Genes in Fungi.</title>
        <authorList>
            <consortium name="DOE Joint Genome Institute"/>
            <person name="Mondo S.J."/>
            <person name="Dannebaum R.O."/>
            <person name="Kuo R.C."/>
            <person name="Labutti K."/>
            <person name="Haridas S."/>
            <person name="Kuo A."/>
            <person name="Salamov A."/>
            <person name="Ahrendt S.R."/>
            <person name="Lipzen A."/>
            <person name="Sullivan W."/>
            <person name="Andreopoulos W.B."/>
            <person name="Clum A."/>
            <person name="Lindquist E."/>
            <person name="Daum C."/>
            <person name="Ramamoorthy G.K."/>
            <person name="Gryganskyi A."/>
            <person name="Culley D."/>
            <person name="Magnuson J.K."/>
            <person name="James T.Y."/>
            <person name="O'Malley M.A."/>
            <person name="Stajich J.E."/>
            <person name="Spatafora J.W."/>
            <person name="Visel A."/>
            <person name="Grigoriev I.V."/>
        </authorList>
    </citation>
    <scope>NUCLEOTIDE SEQUENCE [LARGE SCALE GENOMIC DNA]</scope>
    <source>
        <strain evidence="10 11">CBS 129021</strain>
    </source>
</reference>
<dbReference type="Proteomes" id="UP000193689">
    <property type="component" value="Unassembled WGS sequence"/>
</dbReference>
<dbReference type="SUPFAM" id="SSF49879">
    <property type="entry name" value="SMAD/FHA domain"/>
    <property type="match status" value="1"/>
</dbReference>
<feature type="domain" description="FHA" evidence="9">
    <location>
        <begin position="24"/>
        <end position="90"/>
    </location>
</feature>
<dbReference type="EMBL" id="MCFJ01000018">
    <property type="protein sequence ID" value="ORY57914.1"/>
    <property type="molecule type" value="Genomic_DNA"/>
</dbReference>